<feature type="coiled-coil region" evidence="4">
    <location>
        <begin position="716"/>
        <end position="743"/>
    </location>
</feature>
<evidence type="ECO:0000256" key="2">
    <source>
        <dbReference type="ARBA" id="ARBA00023242"/>
    </source>
</evidence>
<feature type="compositionally biased region" description="Basic and acidic residues" evidence="5">
    <location>
        <begin position="384"/>
        <end position="402"/>
    </location>
</feature>
<proteinExistence type="predicted"/>
<evidence type="ECO:0000256" key="4">
    <source>
        <dbReference type="SAM" id="Coils"/>
    </source>
</evidence>
<feature type="compositionally biased region" description="Polar residues" evidence="5">
    <location>
        <begin position="885"/>
        <end position="895"/>
    </location>
</feature>
<evidence type="ECO:0000259" key="7">
    <source>
        <dbReference type="PROSITE" id="PS51136"/>
    </source>
</evidence>
<dbReference type="InterPro" id="IPR018501">
    <property type="entry name" value="DDT_dom"/>
</dbReference>
<organism evidence="8 9">
    <name type="scientific">Microbotryum silenes-dioicae</name>
    <dbReference type="NCBI Taxonomy" id="796604"/>
    <lineage>
        <taxon>Eukaryota</taxon>
        <taxon>Fungi</taxon>
        <taxon>Dikarya</taxon>
        <taxon>Basidiomycota</taxon>
        <taxon>Pucciniomycotina</taxon>
        <taxon>Microbotryomycetes</taxon>
        <taxon>Microbotryales</taxon>
        <taxon>Microbotryaceae</taxon>
        <taxon>Microbotryum</taxon>
    </lineage>
</organism>
<evidence type="ECO:0000313" key="8">
    <source>
        <dbReference type="EMBL" id="SGY14816.1"/>
    </source>
</evidence>
<dbReference type="Pfam" id="PF15613">
    <property type="entry name" value="WSD"/>
    <property type="match status" value="1"/>
</dbReference>
<evidence type="ECO:0000256" key="5">
    <source>
        <dbReference type="SAM" id="MobiDB-lite"/>
    </source>
</evidence>
<dbReference type="AlphaFoldDB" id="A0A2X0LV46"/>
<dbReference type="GO" id="GO:0000785">
    <property type="term" value="C:chromatin"/>
    <property type="evidence" value="ECO:0007669"/>
    <property type="project" value="UniProtKB-ARBA"/>
</dbReference>
<protein>
    <submittedName>
        <fullName evidence="8">BQ5605_C013g07111 protein</fullName>
    </submittedName>
</protein>
<keyword evidence="9" id="KW-1185">Reference proteome</keyword>
<gene>
    <name evidence="8" type="primary">BQ5605_C013g07111</name>
    <name evidence="8" type="ORF">BQ5605_C013G07111</name>
</gene>
<feature type="domain" description="WAC" evidence="7">
    <location>
        <begin position="23"/>
        <end position="157"/>
    </location>
</feature>
<dbReference type="InterPro" id="IPR028941">
    <property type="entry name" value="WHIM2_dom"/>
</dbReference>
<feature type="compositionally biased region" description="Low complexity" evidence="5">
    <location>
        <begin position="797"/>
        <end position="810"/>
    </location>
</feature>
<dbReference type="GO" id="GO:0000781">
    <property type="term" value="C:chromosome, telomeric region"/>
    <property type="evidence" value="ECO:0007669"/>
    <property type="project" value="GOC"/>
</dbReference>
<feature type="compositionally biased region" description="Acidic residues" evidence="5">
    <location>
        <begin position="852"/>
        <end position="867"/>
    </location>
</feature>
<dbReference type="EMBL" id="FQNC01000013">
    <property type="protein sequence ID" value="SGY14816.1"/>
    <property type="molecule type" value="Genomic_DNA"/>
</dbReference>
<dbReference type="Pfam" id="PF02791">
    <property type="entry name" value="DDT"/>
    <property type="match status" value="1"/>
</dbReference>
<dbReference type="PANTHER" id="PTHR32075">
    <property type="entry name" value="ISWI CHROMATIN-REMODELING COMPLEX SUBUNIT YPL216W-RELATED"/>
    <property type="match status" value="1"/>
</dbReference>
<feature type="region of interest" description="Disordered" evidence="5">
    <location>
        <begin position="185"/>
        <end position="205"/>
    </location>
</feature>
<dbReference type="InterPro" id="IPR013136">
    <property type="entry name" value="WSTF_Acf1_Cbp146"/>
</dbReference>
<dbReference type="PROSITE" id="PS50827">
    <property type="entry name" value="DDT"/>
    <property type="match status" value="1"/>
</dbReference>
<dbReference type="STRING" id="796604.A0A2X0LV46"/>
<evidence type="ECO:0000256" key="1">
    <source>
        <dbReference type="ARBA" id="ARBA00004123"/>
    </source>
</evidence>
<feature type="domain" description="DDT" evidence="6">
    <location>
        <begin position="459"/>
        <end position="522"/>
    </location>
</feature>
<dbReference type="Proteomes" id="UP000249464">
    <property type="component" value="Unassembled WGS sequence"/>
</dbReference>
<dbReference type="PROSITE" id="PS51136">
    <property type="entry name" value="WAC"/>
    <property type="match status" value="1"/>
</dbReference>
<feature type="region of interest" description="Disordered" evidence="5">
    <location>
        <begin position="758"/>
        <end position="901"/>
    </location>
</feature>
<keyword evidence="2 3" id="KW-0539">Nucleus</keyword>
<keyword evidence="4" id="KW-0175">Coiled coil</keyword>
<feature type="region of interest" description="Disordered" evidence="5">
    <location>
        <begin position="360"/>
        <end position="409"/>
    </location>
</feature>
<accession>A0A2X0LV46</accession>
<dbReference type="PANTHER" id="PTHR32075:SF6">
    <property type="entry name" value="ISWI CHROMATIN-REMODELING COMPLEX SUBUNIT YPL216W-RELATED"/>
    <property type="match status" value="1"/>
</dbReference>
<evidence type="ECO:0000313" key="9">
    <source>
        <dbReference type="Proteomes" id="UP000249464"/>
    </source>
</evidence>
<comment type="subcellular location">
    <subcellularLocation>
        <location evidence="1 3">Nucleus</location>
    </subcellularLocation>
</comment>
<evidence type="ECO:0000259" key="6">
    <source>
        <dbReference type="PROSITE" id="PS50827"/>
    </source>
</evidence>
<feature type="region of interest" description="Disordered" evidence="5">
    <location>
        <begin position="540"/>
        <end position="571"/>
    </location>
</feature>
<dbReference type="GO" id="GO:0005634">
    <property type="term" value="C:nucleus"/>
    <property type="evidence" value="ECO:0007669"/>
    <property type="project" value="UniProtKB-SubCell"/>
</dbReference>
<evidence type="ECO:0000256" key="3">
    <source>
        <dbReference type="PROSITE-ProRule" id="PRU00475"/>
    </source>
</evidence>
<dbReference type="GO" id="GO:0031509">
    <property type="term" value="P:subtelomeric heterochromatin formation"/>
    <property type="evidence" value="ECO:0007669"/>
    <property type="project" value="TreeGrafter"/>
</dbReference>
<reference evidence="8 9" key="1">
    <citation type="submission" date="2016-11" db="EMBL/GenBank/DDBJ databases">
        <authorList>
            <person name="Jaros S."/>
            <person name="Januszkiewicz K."/>
            <person name="Wedrychowicz H."/>
        </authorList>
    </citation>
    <scope>NUCLEOTIDE SEQUENCE [LARGE SCALE GENOMIC DNA]</scope>
</reference>
<feature type="compositionally biased region" description="Acidic residues" evidence="5">
    <location>
        <begin position="543"/>
        <end position="568"/>
    </location>
</feature>
<feature type="compositionally biased region" description="Polar residues" evidence="5">
    <location>
        <begin position="778"/>
        <end position="788"/>
    </location>
</feature>
<sequence length="1141" mass="126616">MPQTARRPVPLLPLPQLPDDPNAPVFLLKATGEVFLTYEAYSARMTYLLSRIFTCEYSGKSGLDYFQALDSERNESRIVRERFPAELKGKVLKSIQFRKPVARLSEDSSRLTRRVVRAWHHTEVMGRLDNLIDQIFERFKDRFFAGEKVFVDLGGDKYYARISSVFPPVAIRNLAREEASLAAIESKGKGKADEDEEVAESVRSSSIPAADALEDFTSYSHTIGTDLHVSTEEALTRDDPDEYLYTVQLMDEEHRFEGSFMEVKAKQLRSVHHASARSQSGYWLTSAMAFLCSRDRLSFSKSILKRYVRECVHRESTIAAPWIVKPSIARRYNLPMEQSQEDQQRNEEIREAKLAKRRVGEEGVFPLGPTDGDGAPPPKKPRKIKAETDPDAPRKVKAEKPPKVPKPPAEYKRAIKYPIEDLDLDPLSIHDGRFLRRVNAEIPPLPSKPSANRHLLVPPHMFDTFISTWNILNVFGKPLNLSPFSLDDFYGAMNHSNPGIRCDLLAEIHASLTNIIGTDTLRVYGSVTVQFVPVADLANEAGQDGEEEGEEEIDELADGDDDEGDVENADPNRIDSELDLLLRKGISYSKRWDRTAKLKSADGREGWERHMIGALCSRGAVRAMPNLHAILKHIFEGADLTPAKLFGAAADSAQSAPAAEQAATFATSNGAASKGKFVDTSDPEGAYLSLPIQDKVDIVAFLATLAMGSKPVRTFLEEAELQLTEYRKARADVNKERKNLLEQRGVLVFEPKTGKPVENAVNALAPPPESGSKAENGEATNGDASSPVPNAANGNHAASIPTSTKTSSAPSPKPELDTAPSSTNGKHVSDADATPAAAGSPMAIDDSVAGGDGDEEEDQLADDEDLNEPLPQRPQSALRGVRSPSVASNAESGTGTPALDGHAAYRNRKLLEKQALLGAQEEQMARIRRIAETGTAREKDRALHDIDDQLKKNAKRDDLVEREFRKYHSVSRSKPLGKDRFHCRYWWFDGIGSMELLGKRGEGVLYGTGRLFVQGPSEADYAWMASKAPADNNDIVARRVKEEVYEPGILGTNEWGFYDDEQQIENLQNWLNAKGTRELALKNNLQKWGAYILAGARKRIAETTVPLHKVPDPTSRRSKRVKEAEDIKQNYLFWTNKLSKY</sequence>
<dbReference type="Pfam" id="PF10537">
    <property type="entry name" value="WAC_Acf1_DNA_bd"/>
    <property type="match status" value="1"/>
</dbReference>
<name>A0A2X0LV46_9BASI</name>